<gene>
    <name evidence="2" type="ORF">TBRA_LOCUS3135</name>
</gene>
<name>A0A6H5HZA8_9HYME</name>
<dbReference type="EMBL" id="CADCXV010000637">
    <property type="protein sequence ID" value="CAB0031155.1"/>
    <property type="molecule type" value="Genomic_DNA"/>
</dbReference>
<protein>
    <recommendedName>
        <fullName evidence="1">DUF5641 domain-containing protein</fullName>
    </recommendedName>
</protein>
<dbReference type="Proteomes" id="UP000479190">
    <property type="component" value="Unassembled WGS sequence"/>
</dbReference>
<feature type="domain" description="DUF5641" evidence="1">
    <location>
        <begin position="69"/>
        <end position="156"/>
    </location>
</feature>
<keyword evidence="3" id="KW-1185">Reference proteome</keyword>
<proteinExistence type="predicted"/>
<evidence type="ECO:0000259" key="1">
    <source>
        <dbReference type="Pfam" id="PF18701"/>
    </source>
</evidence>
<dbReference type="OrthoDB" id="6432478at2759"/>
<evidence type="ECO:0000313" key="2">
    <source>
        <dbReference type="EMBL" id="CAB0031155.1"/>
    </source>
</evidence>
<accession>A0A6H5HZA8</accession>
<dbReference type="AlphaFoldDB" id="A0A6H5HZA8"/>
<dbReference type="Pfam" id="PF18701">
    <property type="entry name" value="DUF5641"/>
    <property type="match status" value="1"/>
</dbReference>
<dbReference type="PANTHER" id="PTHR47331:SF6">
    <property type="entry name" value="DOUBLECORTIN DOMAIN-CONTAINING PROTEIN"/>
    <property type="match status" value="1"/>
</dbReference>
<reference evidence="2 3" key="1">
    <citation type="submission" date="2020-02" db="EMBL/GenBank/DDBJ databases">
        <authorList>
            <person name="Ferguson B K."/>
        </authorList>
    </citation>
    <scope>NUCLEOTIDE SEQUENCE [LARGE SCALE GENOMIC DNA]</scope>
</reference>
<organism evidence="2 3">
    <name type="scientific">Trichogramma brassicae</name>
    <dbReference type="NCBI Taxonomy" id="86971"/>
    <lineage>
        <taxon>Eukaryota</taxon>
        <taxon>Metazoa</taxon>
        <taxon>Ecdysozoa</taxon>
        <taxon>Arthropoda</taxon>
        <taxon>Hexapoda</taxon>
        <taxon>Insecta</taxon>
        <taxon>Pterygota</taxon>
        <taxon>Neoptera</taxon>
        <taxon>Endopterygota</taxon>
        <taxon>Hymenoptera</taxon>
        <taxon>Apocrita</taxon>
        <taxon>Proctotrupomorpha</taxon>
        <taxon>Chalcidoidea</taxon>
        <taxon>Trichogrammatidae</taxon>
        <taxon>Trichogramma</taxon>
    </lineage>
</organism>
<dbReference type="InterPro" id="IPR040676">
    <property type="entry name" value="DUF5641"/>
</dbReference>
<evidence type="ECO:0000313" key="3">
    <source>
        <dbReference type="Proteomes" id="UP000479190"/>
    </source>
</evidence>
<dbReference type="PANTHER" id="PTHR47331">
    <property type="entry name" value="PHD-TYPE DOMAIN-CONTAINING PROTEIN"/>
    <property type="match status" value="1"/>
</dbReference>
<sequence length="242" mass="27415">MVGDNLFTYEEFSTLLAQIEAILNSRPLTPLPDGFEPDSVLTPAHPLIGESSIVLNEPPLKDEKLGPLERWKLVTQITQDFWERWCSEYLLTLQKRNKWLSVKRNLGPGDIVLVKDEILPCARWPLARVVEVHPGRDGLVRTVTIATAKEEEFSRKSEILRVNYWSRAVYLSKSCVRISIGLSKRDLKVLPHLLIFAPRWSSVTVCPSSYEFGSGRSARPRTSPVAVCLELRSAQRPLIALK</sequence>